<dbReference type="Proteomes" id="UP000887565">
    <property type="component" value="Unplaced"/>
</dbReference>
<reference evidence="3" key="1">
    <citation type="submission" date="2022-11" db="UniProtKB">
        <authorList>
            <consortium name="WormBaseParasite"/>
        </authorList>
    </citation>
    <scope>IDENTIFICATION</scope>
</reference>
<evidence type="ECO:0000313" key="2">
    <source>
        <dbReference type="Proteomes" id="UP000887565"/>
    </source>
</evidence>
<organism evidence="2 3">
    <name type="scientific">Romanomermis culicivorax</name>
    <name type="common">Nematode worm</name>
    <dbReference type="NCBI Taxonomy" id="13658"/>
    <lineage>
        <taxon>Eukaryota</taxon>
        <taxon>Metazoa</taxon>
        <taxon>Ecdysozoa</taxon>
        <taxon>Nematoda</taxon>
        <taxon>Enoplea</taxon>
        <taxon>Dorylaimia</taxon>
        <taxon>Mermithida</taxon>
        <taxon>Mermithoidea</taxon>
        <taxon>Mermithidae</taxon>
        <taxon>Romanomermis</taxon>
    </lineage>
</organism>
<dbReference type="WBParaSite" id="nRc.2.0.1.t12114-RA">
    <property type="protein sequence ID" value="nRc.2.0.1.t12114-RA"/>
    <property type="gene ID" value="nRc.2.0.1.g12114"/>
</dbReference>
<name>A0A915ID46_ROMCU</name>
<keyword evidence="2" id="KW-1185">Reference proteome</keyword>
<evidence type="ECO:0000313" key="3">
    <source>
        <dbReference type="WBParaSite" id="nRc.2.0.1.t12114-RA"/>
    </source>
</evidence>
<sequence>MTSSGAGLPDDLPDEKSENRLFSDAGRRMKYEPALTRTPSWDRRQWLLAFRIGPEEEKAHNKKENN</sequence>
<evidence type="ECO:0000256" key="1">
    <source>
        <dbReference type="SAM" id="MobiDB-lite"/>
    </source>
</evidence>
<accession>A0A915ID46</accession>
<protein>
    <submittedName>
        <fullName evidence="3">Uncharacterized protein</fullName>
    </submittedName>
</protein>
<dbReference type="AlphaFoldDB" id="A0A915ID46"/>
<proteinExistence type="predicted"/>
<feature type="region of interest" description="Disordered" evidence="1">
    <location>
        <begin position="1"/>
        <end position="31"/>
    </location>
</feature>
<feature type="compositionally biased region" description="Basic and acidic residues" evidence="1">
    <location>
        <begin position="14"/>
        <end position="31"/>
    </location>
</feature>